<feature type="compositionally biased region" description="Acidic residues" evidence="1">
    <location>
        <begin position="209"/>
        <end position="228"/>
    </location>
</feature>
<evidence type="ECO:0000256" key="2">
    <source>
        <dbReference type="SAM" id="Phobius"/>
    </source>
</evidence>
<name>A0ABU1J9Z6_9MICC</name>
<feature type="region of interest" description="Disordered" evidence="1">
    <location>
        <begin position="199"/>
        <end position="240"/>
    </location>
</feature>
<dbReference type="Pfam" id="PF19609">
    <property type="entry name" value="DUF6114"/>
    <property type="match status" value="1"/>
</dbReference>
<evidence type="ECO:0000313" key="4">
    <source>
        <dbReference type="Proteomes" id="UP001185069"/>
    </source>
</evidence>
<feature type="compositionally biased region" description="Basic and acidic residues" evidence="1">
    <location>
        <begin position="229"/>
        <end position="239"/>
    </location>
</feature>
<sequence length="524" mass="54653">MSLRSAVNTVKESRVRAADWLDRILPFPRARHWFREWRRSRPFWAGIYLLISGGIILSLPLAPLPIMLTVGMAAISGAAIGFIIIVAGLFVWFAPQQRSFIAVVAAVCCAISFVTSNLGGFGIGLIFGLLGSSMAFGWQPPENSAEGRRQAARRRAIVARRAARRAAATEPDAAVETAAPTMPLSVATAQVPAISAAAETAESAVLDPEPLDPETVEEETDPSLEAADDGVRPDQEPKTGRKHRVLPLAMLLLASTVTAALLVPLGVASAQASTSSAAWPTWWPTWPTWPGQSKSPSPSTPAPTPRPTSPPTNLPTNLPKPSVPGTGPSVPGTAPSAPGTGPSAPGTPGASPDPAANEQGAPAADSPDDSTTAPPVISAAPAQETVNVNISKVTVKNLSADLFTVKGSKYVNTVNGPLKVLVLTANSLTAKAYSLASTDAGPRVTWNSDIVGRNMEVYVTQLDAWVGVLGLPVAPIRLTPDSVPSWLSVPIPLFVASDISMDQVLMKIDISSAPNLKINVLPAA</sequence>
<dbReference type="EMBL" id="JAVDQF010000001">
    <property type="protein sequence ID" value="MDR6269243.1"/>
    <property type="molecule type" value="Genomic_DNA"/>
</dbReference>
<proteinExistence type="predicted"/>
<dbReference type="Proteomes" id="UP001185069">
    <property type="component" value="Unassembled WGS sequence"/>
</dbReference>
<keyword evidence="2" id="KW-0472">Membrane</keyword>
<keyword evidence="2" id="KW-1133">Transmembrane helix</keyword>
<feature type="compositionally biased region" description="Pro residues" evidence="1">
    <location>
        <begin position="298"/>
        <end position="313"/>
    </location>
</feature>
<dbReference type="RefSeq" id="WP_309797403.1">
    <property type="nucleotide sequence ID" value="NZ_BAAAHY010000001.1"/>
</dbReference>
<reference evidence="3 4" key="1">
    <citation type="submission" date="2023-07" db="EMBL/GenBank/DDBJ databases">
        <title>Sequencing the genomes of 1000 actinobacteria strains.</title>
        <authorList>
            <person name="Klenk H.-P."/>
        </authorList>
    </citation>
    <scope>NUCLEOTIDE SEQUENCE [LARGE SCALE GENOMIC DNA]</scope>
    <source>
        <strain evidence="3 4">DSM 14555</strain>
    </source>
</reference>
<feature type="compositionally biased region" description="Low complexity" evidence="1">
    <location>
        <begin position="275"/>
        <end position="297"/>
    </location>
</feature>
<feature type="region of interest" description="Disordered" evidence="1">
    <location>
        <begin position="275"/>
        <end position="380"/>
    </location>
</feature>
<protein>
    <submittedName>
        <fullName evidence="3">Uncharacterized protein</fullName>
    </submittedName>
</protein>
<feature type="compositionally biased region" description="Low complexity" evidence="1">
    <location>
        <begin position="314"/>
        <end position="356"/>
    </location>
</feature>
<feature type="transmembrane region" description="Helical" evidence="2">
    <location>
        <begin position="99"/>
        <end position="115"/>
    </location>
</feature>
<accession>A0ABU1J9Z6</accession>
<keyword evidence="2" id="KW-0812">Transmembrane</keyword>
<dbReference type="InterPro" id="IPR046096">
    <property type="entry name" value="DUF6114"/>
</dbReference>
<comment type="caution">
    <text evidence="3">The sequence shown here is derived from an EMBL/GenBank/DDBJ whole genome shotgun (WGS) entry which is preliminary data.</text>
</comment>
<evidence type="ECO:0000313" key="3">
    <source>
        <dbReference type="EMBL" id="MDR6269243.1"/>
    </source>
</evidence>
<keyword evidence="4" id="KW-1185">Reference proteome</keyword>
<gene>
    <name evidence="3" type="ORF">JOE69_001481</name>
</gene>
<feature type="transmembrane region" description="Helical" evidence="2">
    <location>
        <begin position="43"/>
        <end position="62"/>
    </location>
</feature>
<feature type="transmembrane region" description="Helical" evidence="2">
    <location>
        <begin position="68"/>
        <end position="92"/>
    </location>
</feature>
<evidence type="ECO:0000256" key="1">
    <source>
        <dbReference type="SAM" id="MobiDB-lite"/>
    </source>
</evidence>
<organism evidence="3 4">
    <name type="scientific">Arthrobacter russicus</name>
    <dbReference type="NCBI Taxonomy" id="172040"/>
    <lineage>
        <taxon>Bacteria</taxon>
        <taxon>Bacillati</taxon>
        <taxon>Actinomycetota</taxon>
        <taxon>Actinomycetes</taxon>
        <taxon>Micrococcales</taxon>
        <taxon>Micrococcaceae</taxon>
        <taxon>Arthrobacter</taxon>
    </lineage>
</organism>